<keyword evidence="2" id="KW-1185">Reference proteome</keyword>
<dbReference type="Proteomes" id="UP000886523">
    <property type="component" value="Unassembled WGS sequence"/>
</dbReference>
<reference evidence="1" key="1">
    <citation type="journal article" date="2020" name="Nat. Commun.">
        <title>Large-scale genome sequencing of mycorrhizal fungi provides insights into the early evolution of symbiotic traits.</title>
        <authorList>
            <person name="Miyauchi S."/>
            <person name="Kiss E."/>
            <person name="Kuo A."/>
            <person name="Drula E."/>
            <person name="Kohler A."/>
            <person name="Sanchez-Garcia M."/>
            <person name="Morin E."/>
            <person name="Andreopoulos B."/>
            <person name="Barry K.W."/>
            <person name="Bonito G."/>
            <person name="Buee M."/>
            <person name="Carver A."/>
            <person name="Chen C."/>
            <person name="Cichocki N."/>
            <person name="Clum A."/>
            <person name="Culley D."/>
            <person name="Crous P.W."/>
            <person name="Fauchery L."/>
            <person name="Girlanda M."/>
            <person name="Hayes R.D."/>
            <person name="Keri Z."/>
            <person name="LaButti K."/>
            <person name="Lipzen A."/>
            <person name="Lombard V."/>
            <person name="Magnuson J."/>
            <person name="Maillard F."/>
            <person name="Murat C."/>
            <person name="Nolan M."/>
            <person name="Ohm R.A."/>
            <person name="Pangilinan J."/>
            <person name="Pereira M.F."/>
            <person name="Perotto S."/>
            <person name="Peter M."/>
            <person name="Pfister S."/>
            <person name="Riley R."/>
            <person name="Sitrit Y."/>
            <person name="Stielow J.B."/>
            <person name="Szollosi G."/>
            <person name="Zifcakova L."/>
            <person name="Stursova M."/>
            <person name="Spatafora J.W."/>
            <person name="Tedersoo L."/>
            <person name="Vaario L.M."/>
            <person name="Yamada A."/>
            <person name="Yan M."/>
            <person name="Wang P."/>
            <person name="Xu J."/>
            <person name="Bruns T."/>
            <person name="Baldrian P."/>
            <person name="Vilgalys R."/>
            <person name="Dunand C."/>
            <person name="Henrissat B."/>
            <person name="Grigoriev I.V."/>
            <person name="Hibbett D."/>
            <person name="Nagy L.G."/>
            <person name="Martin F.M."/>
        </authorList>
    </citation>
    <scope>NUCLEOTIDE SEQUENCE</scope>
    <source>
        <strain evidence="1">UP504</strain>
    </source>
</reference>
<dbReference type="AlphaFoldDB" id="A0A9P6B181"/>
<dbReference type="EMBL" id="MU128946">
    <property type="protein sequence ID" value="KAF9515794.1"/>
    <property type="molecule type" value="Genomic_DNA"/>
</dbReference>
<organism evidence="1 2">
    <name type="scientific">Hydnum rufescens UP504</name>
    <dbReference type="NCBI Taxonomy" id="1448309"/>
    <lineage>
        <taxon>Eukaryota</taxon>
        <taxon>Fungi</taxon>
        <taxon>Dikarya</taxon>
        <taxon>Basidiomycota</taxon>
        <taxon>Agaricomycotina</taxon>
        <taxon>Agaricomycetes</taxon>
        <taxon>Cantharellales</taxon>
        <taxon>Hydnaceae</taxon>
        <taxon>Hydnum</taxon>
    </lineage>
</organism>
<name>A0A9P6B181_9AGAM</name>
<comment type="caution">
    <text evidence="1">The sequence shown here is derived from an EMBL/GenBank/DDBJ whole genome shotgun (WGS) entry which is preliminary data.</text>
</comment>
<proteinExistence type="predicted"/>
<accession>A0A9P6B181</accession>
<gene>
    <name evidence="1" type="ORF">BS47DRAFT_1360756</name>
</gene>
<evidence type="ECO:0000313" key="1">
    <source>
        <dbReference type="EMBL" id="KAF9515794.1"/>
    </source>
</evidence>
<evidence type="ECO:0000313" key="2">
    <source>
        <dbReference type="Proteomes" id="UP000886523"/>
    </source>
</evidence>
<protein>
    <submittedName>
        <fullName evidence="1">Uncharacterized protein</fullName>
    </submittedName>
</protein>
<sequence>MTDYKNAVKVWEGRNMDLGSLEKQQVACDNLNPWLEKVLLMIQECTGKSSMIIVSGPELKSQGNMVVTCMHQGVMPGSHPIDFNTLASSLFTDMVIPKYIEFLKIVHYTKNDVNPDEDDEDTLADDATVNQNHQNLRENAPVDSAICSNQTLQEDIPLMVLSIVEDTNLSMTSGPKVTLTVGGEQWQWILVKLVELEQQSGFVQDHDLHLLICKQQFVRLESSQQKIAHLLLGHGSSMPKVLDSVPLLLHLVFTWHSGGSGGLHASQTGALKDVDTTFGACLGR</sequence>